<comment type="subcellular location">
    <subcellularLocation>
        <location evidence="2">Mitochondrion inner membrane</location>
        <topology evidence="2">Single-pass membrane protein</topology>
    </subcellularLocation>
</comment>
<evidence type="ECO:0000256" key="1">
    <source>
        <dbReference type="ARBA" id="ARBA00002490"/>
    </source>
</evidence>
<dbReference type="GO" id="GO:0005743">
    <property type="term" value="C:mitochondrial inner membrane"/>
    <property type="evidence" value="ECO:0007669"/>
    <property type="project" value="UniProtKB-SubCell"/>
</dbReference>
<evidence type="ECO:0000256" key="8">
    <source>
        <dbReference type="ARBA" id="ARBA00022989"/>
    </source>
</evidence>
<name>A0A6C1DTT7_SACPS</name>
<protein>
    <recommendedName>
        <fullName evidence="4">Cytochrome c oxidase assembly protein COX16, mitochondrial</fullName>
    </recommendedName>
    <alternativeName>
        <fullName evidence="5">Cytochrome c oxidase assembly protein cox16, mitochondrial</fullName>
    </alternativeName>
</protein>
<sequence>MSFSGKKFRSRRQQLVYEASLAGRYKKALSKHPFLFFGLPFCATIVLGSFWLSSFTAIKYEQGDRKVQEINEEDILKIRKNQREFDIKEEYYRLQGLSEEDWEPVRVARLKDESENVW</sequence>
<evidence type="ECO:0000256" key="5">
    <source>
        <dbReference type="ARBA" id="ARBA00019222"/>
    </source>
</evidence>
<dbReference type="PANTHER" id="PTHR17130">
    <property type="entry name" value="MITOCHONDRIAL OUTER MEMBRANE PROTEIN 25"/>
    <property type="match status" value="1"/>
</dbReference>
<keyword evidence="6 11" id="KW-0812">Transmembrane</keyword>
<evidence type="ECO:0000256" key="3">
    <source>
        <dbReference type="ARBA" id="ARBA00008370"/>
    </source>
</evidence>
<proteinExistence type="inferred from homology"/>
<gene>
    <name evidence="12" type="primary">COX16_1</name>
    <name evidence="12" type="ORF">GRS66_002788</name>
</gene>
<dbReference type="GO" id="GO:0033617">
    <property type="term" value="P:mitochondrial respiratory chain complex IV assembly"/>
    <property type="evidence" value="ECO:0007669"/>
    <property type="project" value="TreeGrafter"/>
</dbReference>
<keyword evidence="8 11" id="KW-1133">Transmembrane helix</keyword>
<dbReference type="OrthoDB" id="5516033at2759"/>
<dbReference type="AlphaFoldDB" id="A0A6C1DTT7"/>
<evidence type="ECO:0000256" key="4">
    <source>
        <dbReference type="ARBA" id="ARBA00015368"/>
    </source>
</evidence>
<evidence type="ECO:0000256" key="10">
    <source>
        <dbReference type="ARBA" id="ARBA00023136"/>
    </source>
</evidence>
<evidence type="ECO:0000256" key="9">
    <source>
        <dbReference type="ARBA" id="ARBA00023128"/>
    </source>
</evidence>
<dbReference type="PANTHER" id="PTHR17130:SF14">
    <property type="entry name" value="CYTOCHROME C OXIDASE ASSEMBLY PROTEIN COX16 HOMOLOG, MITOCHONDRIAL"/>
    <property type="match status" value="1"/>
</dbReference>
<evidence type="ECO:0000256" key="6">
    <source>
        <dbReference type="ARBA" id="ARBA00022692"/>
    </source>
</evidence>
<feature type="transmembrane region" description="Helical" evidence="11">
    <location>
        <begin position="34"/>
        <end position="52"/>
    </location>
</feature>
<evidence type="ECO:0000256" key="11">
    <source>
        <dbReference type="SAM" id="Phobius"/>
    </source>
</evidence>
<reference evidence="12 13" key="1">
    <citation type="journal article" date="2019" name="BMC Genomics">
        <title>Chromosome level assembly and comparative genome analysis confirm lager-brewing yeasts originated from a single hybridization.</title>
        <authorList>
            <person name="Salazar A.N."/>
            <person name="Gorter de Vries A.R."/>
            <person name="van den Broek M."/>
            <person name="Brouwers N."/>
            <person name="de la Torre Cortes P."/>
            <person name="Kuijpers N.G.A."/>
            <person name="Daran J.G."/>
            <person name="Abeel T."/>
        </authorList>
    </citation>
    <scope>NUCLEOTIDE SEQUENCE [LARGE SCALE GENOMIC DNA]</scope>
    <source>
        <strain evidence="12 13">CBS 1483</strain>
    </source>
</reference>
<keyword evidence="9" id="KW-0496">Mitochondrion</keyword>
<comment type="similarity">
    <text evidence="3">Belongs to the COX16 family.</text>
</comment>
<dbReference type="Proteomes" id="UP000501346">
    <property type="component" value="Chromosome ScX-SeX"/>
</dbReference>
<evidence type="ECO:0000313" key="13">
    <source>
        <dbReference type="Proteomes" id="UP000501346"/>
    </source>
</evidence>
<accession>A0A6C1DTT7</accession>
<evidence type="ECO:0000256" key="7">
    <source>
        <dbReference type="ARBA" id="ARBA00022792"/>
    </source>
</evidence>
<keyword evidence="10 11" id="KW-0472">Membrane</keyword>
<dbReference type="Pfam" id="PF14138">
    <property type="entry name" value="COX16"/>
    <property type="match status" value="1"/>
</dbReference>
<keyword evidence="7" id="KW-0999">Mitochondrion inner membrane</keyword>
<dbReference type="EMBL" id="CP048991">
    <property type="protein sequence ID" value="QID80456.1"/>
    <property type="molecule type" value="Genomic_DNA"/>
</dbReference>
<evidence type="ECO:0000313" key="12">
    <source>
        <dbReference type="EMBL" id="QID80456.1"/>
    </source>
</evidence>
<organism evidence="12 13">
    <name type="scientific">Saccharomyces pastorianus</name>
    <name type="common">Lager yeast</name>
    <name type="synonym">Saccharomyces cerevisiae x Saccharomyces eubayanus</name>
    <dbReference type="NCBI Taxonomy" id="27292"/>
    <lineage>
        <taxon>Eukaryota</taxon>
        <taxon>Fungi</taxon>
        <taxon>Dikarya</taxon>
        <taxon>Ascomycota</taxon>
        <taxon>Saccharomycotina</taxon>
        <taxon>Saccharomycetes</taxon>
        <taxon>Saccharomycetales</taxon>
        <taxon>Saccharomycetaceae</taxon>
        <taxon>Saccharomyces</taxon>
    </lineage>
</organism>
<keyword evidence="13" id="KW-1185">Reference proteome</keyword>
<comment type="function">
    <text evidence="1">Required for the assembly of the mitochondrial respiratory chain complex IV (CIV), also known as cytochrome c oxidase. May participate in merging the COX1 and COX2 assembly lines.</text>
</comment>
<evidence type="ECO:0000256" key="2">
    <source>
        <dbReference type="ARBA" id="ARBA00004434"/>
    </source>
</evidence>
<dbReference type="InterPro" id="IPR020164">
    <property type="entry name" value="Cyt_c_Oxase_assmbl_COX16"/>
</dbReference>